<protein>
    <submittedName>
        <fullName evidence="2">Uncharacterized protein</fullName>
    </submittedName>
</protein>
<organism evidence="2">
    <name type="scientific">Tolypothrix bouteillei VB521301</name>
    <dbReference type="NCBI Taxonomy" id="1479485"/>
    <lineage>
        <taxon>Bacteria</taxon>
        <taxon>Bacillati</taxon>
        <taxon>Cyanobacteriota</taxon>
        <taxon>Cyanophyceae</taxon>
        <taxon>Nostocales</taxon>
        <taxon>Tolypothrichaceae</taxon>
        <taxon>Tolypothrix</taxon>
    </lineage>
</organism>
<evidence type="ECO:0000313" key="2">
    <source>
        <dbReference type="EMBL" id="KIE10509.1"/>
    </source>
</evidence>
<dbReference type="Proteomes" id="UP000029738">
    <property type="component" value="Unassembled WGS sequence"/>
</dbReference>
<comment type="caution">
    <text evidence="2">The sequence shown here is derived from an EMBL/GenBank/DDBJ whole genome shotgun (WGS) entry which is preliminary data.</text>
</comment>
<keyword evidence="3" id="KW-1185">Reference proteome</keyword>
<name>A0A0C1QY94_9CYAN</name>
<dbReference type="RefSeq" id="WP_038085295.1">
    <property type="nucleotide sequence ID" value="NZ_JHEG04000001.1"/>
</dbReference>
<evidence type="ECO:0000313" key="1">
    <source>
        <dbReference type="EMBL" id="KAF3886490.1"/>
    </source>
</evidence>
<dbReference type="AlphaFoldDB" id="A0A0C1QY94"/>
<gene>
    <name evidence="2" type="ORF">DA73_0218360</name>
    <name evidence="1" type="ORF">DA73_0400014130</name>
</gene>
<dbReference type="EMBL" id="JHEG04000001">
    <property type="protein sequence ID" value="KAF3886490.1"/>
    <property type="molecule type" value="Genomic_DNA"/>
</dbReference>
<reference evidence="1" key="2">
    <citation type="submission" date="2019-11" db="EMBL/GenBank/DDBJ databases">
        <title>Improved Assembly of Tolypothrix boutellei genome.</title>
        <authorList>
            <person name="Sarangi A.N."/>
            <person name="Mukherjee M."/>
            <person name="Ghosh S."/>
            <person name="Singh D."/>
            <person name="Das A."/>
            <person name="Kant S."/>
            <person name="Prusty A."/>
            <person name="Tripathy S."/>
        </authorList>
    </citation>
    <scope>NUCLEOTIDE SEQUENCE</scope>
    <source>
        <strain evidence="1">VB521301</strain>
    </source>
</reference>
<evidence type="ECO:0000313" key="3">
    <source>
        <dbReference type="Proteomes" id="UP000029738"/>
    </source>
</evidence>
<reference evidence="2" key="1">
    <citation type="journal article" date="2015" name="Genome Announc.">
        <title>Draft Genome Sequence of Tolypothrix boutellei Strain VB521301.</title>
        <authorList>
            <person name="Chandrababunaidu M.M."/>
            <person name="Singh D."/>
            <person name="Sen D."/>
            <person name="Bhan S."/>
            <person name="Das S."/>
            <person name="Gupta A."/>
            <person name="Adhikary S.P."/>
            <person name="Tripathy S."/>
        </authorList>
    </citation>
    <scope>NUCLEOTIDE SEQUENCE</scope>
    <source>
        <strain evidence="2">VB521301</strain>
    </source>
</reference>
<dbReference type="EMBL" id="JHEG02000048">
    <property type="protein sequence ID" value="KIE10509.1"/>
    <property type="molecule type" value="Genomic_DNA"/>
</dbReference>
<proteinExistence type="predicted"/>
<sequence>MTKLGVYSAIAIYGKRATLGFILTVAYISTVKPILNNDSIENTPIFEIVFQHIPQAIANPIVCAIFNKSLFVVNYSQIERHLFLSLRPKKDVIVEAYIQHRFMGRISRQ</sequence>
<accession>A0A0C1QY94</accession>